<evidence type="ECO:0000256" key="3">
    <source>
        <dbReference type="ARBA" id="ARBA00022547"/>
    </source>
</evidence>
<keyword evidence="7 12" id="KW-0406">Ion transport</keyword>
<comment type="function">
    <text evidence="10 12">F(1)F(0) ATP synthase produces ATP from ADP in the presence of a proton or sodium gradient. F-type ATPases consist of two structural domains, F(1) containing the extramembraneous catalytic core and F(0) containing the membrane proton channel, linked together by a central stalk and a peripheral stalk. During catalysis, ATP synthesis in the catalytic domain of F(1) is coupled via a rotary mechanism of the central stalk subunits to proton translocation.</text>
</comment>
<dbReference type="Proteomes" id="UP000317716">
    <property type="component" value="Unassembled WGS sequence"/>
</dbReference>
<evidence type="ECO:0000256" key="14">
    <source>
        <dbReference type="SAM" id="Coils"/>
    </source>
</evidence>
<accession>A0A538SY04</accession>
<evidence type="ECO:0000256" key="2">
    <source>
        <dbReference type="ARBA" id="ARBA00022448"/>
    </source>
</evidence>
<protein>
    <recommendedName>
        <fullName evidence="12">ATP synthase subunit b</fullName>
    </recommendedName>
    <alternativeName>
        <fullName evidence="12">ATP synthase F(0) sector subunit b</fullName>
    </alternativeName>
    <alternativeName>
        <fullName evidence="12">ATPase subunit I</fullName>
    </alternativeName>
    <alternativeName>
        <fullName evidence="12">F-type ATPase subunit b</fullName>
        <shortName evidence="12">F-ATPase subunit b</shortName>
    </alternativeName>
</protein>
<evidence type="ECO:0000256" key="8">
    <source>
        <dbReference type="ARBA" id="ARBA00023136"/>
    </source>
</evidence>
<keyword evidence="3 12" id="KW-0138">CF(0)</keyword>
<keyword evidence="9 12" id="KW-0066">ATP synthesis</keyword>
<dbReference type="AlphaFoldDB" id="A0A538SY04"/>
<comment type="subcellular location">
    <subcellularLocation>
        <location evidence="12">Cell membrane</location>
        <topology evidence="12">Single-pass membrane protein</topology>
    </subcellularLocation>
    <subcellularLocation>
        <location evidence="11">Endomembrane system</location>
        <topology evidence="11">Single-pass membrane protein</topology>
    </subcellularLocation>
</comment>
<dbReference type="GO" id="GO:0046961">
    <property type="term" value="F:proton-transporting ATPase activity, rotational mechanism"/>
    <property type="evidence" value="ECO:0007669"/>
    <property type="project" value="TreeGrafter"/>
</dbReference>
<dbReference type="GO" id="GO:0045259">
    <property type="term" value="C:proton-transporting ATP synthase complex"/>
    <property type="evidence" value="ECO:0007669"/>
    <property type="project" value="UniProtKB-KW"/>
</dbReference>
<dbReference type="Pfam" id="PF00430">
    <property type="entry name" value="ATP-synt_B"/>
    <property type="match status" value="1"/>
</dbReference>
<dbReference type="GO" id="GO:0012505">
    <property type="term" value="C:endomembrane system"/>
    <property type="evidence" value="ECO:0007669"/>
    <property type="project" value="UniProtKB-SubCell"/>
</dbReference>
<evidence type="ECO:0000256" key="6">
    <source>
        <dbReference type="ARBA" id="ARBA00022989"/>
    </source>
</evidence>
<dbReference type="InterPro" id="IPR050059">
    <property type="entry name" value="ATP_synthase_B_chain"/>
</dbReference>
<evidence type="ECO:0000313" key="16">
    <source>
        <dbReference type="Proteomes" id="UP000317716"/>
    </source>
</evidence>
<evidence type="ECO:0000256" key="12">
    <source>
        <dbReference type="HAMAP-Rule" id="MF_01398"/>
    </source>
</evidence>
<comment type="function">
    <text evidence="12">Component of the F(0) channel, it forms part of the peripheral stalk, linking F(1) to F(0).</text>
</comment>
<feature type="transmembrane region" description="Helical" evidence="12">
    <location>
        <begin position="6"/>
        <end position="24"/>
    </location>
</feature>
<evidence type="ECO:0000256" key="4">
    <source>
        <dbReference type="ARBA" id="ARBA00022692"/>
    </source>
</evidence>
<dbReference type="GO" id="GO:0046933">
    <property type="term" value="F:proton-transporting ATP synthase activity, rotational mechanism"/>
    <property type="evidence" value="ECO:0007669"/>
    <property type="project" value="UniProtKB-UniRule"/>
</dbReference>
<dbReference type="NCBIfam" id="TIGR01144">
    <property type="entry name" value="ATP_synt_b"/>
    <property type="match status" value="1"/>
</dbReference>
<dbReference type="InterPro" id="IPR002146">
    <property type="entry name" value="ATP_synth_b/b'su_bac/chlpt"/>
</dbReference>
<evidence type="ECO:0000256" key="10">
    <source>
        <dbReference type="ARBA" id="ARBA00025198"/>
    </source>
</evidence>
<comment type="similarity">
    <text evidence="1 12 13">Belongs to the ATPase B chain family.</text>
</comment>
<evidence type="ECO:0000256" key="13">
    <source>
        <dbReference type="RuleBase" id="RU003848"/>
    </source>
</evidence>
<dbReference type="PANTHER" id="PTHR33445:SF2">
    <property type="entry name" value="ATP SYNTHASE SUBUNIT B', CHLOROPLASTIC"/>
    <property type="match status" value="1"/>
</dbReference>
<keyword evidence="14" id="KW-0175">Coiled coil</keyword>
<keyword evidence="2 12" id="KW-0813">Transport</keyword>
<dbReference type="EMBL" id="VBOS01000181">
    <property type="protein sequence ID" value="TMQ56278.1"/>
    <property type="molecule type" value="Genomic_DNA"/>
</dbReference>
<dbReference type="GO" id="GO:0005886">
    <property type="term" value="C:plasma membrane"/>
    <property type="evidence" value="ECO:0007669"/>
    <property type="project" value="UniProtKB-SubCell"/>
</dbReference>
<gene>
    <name evidence="12 15" type="primary">atpF</name>
    <name evidence="15" type="ORF">E6K72_05510</name>
</gene>
<evidence type="ECO:0000256" key="5">
    <source>
        <dbReference type="ARBA" id="ARBA00022781"/>
    </source>
</evidence>
<evidence type="ECO:0000313" key="15">
    <source>
        <dbReference type="EMBL" id="TMQ56278.1"/>
    </source>
</evidence>
<evidence type="ECO:0000256" key="1">
    <source>
        <dbReference type="ARBA" id="ARBA00005513"/>
    </source>
</evidence>
<evidence type="ECO:0000256" key="11">
    <source>
        <dbReference type="ARBA" id="ARBA00037847"/>
    </source>
</evidence>
<keyword evidence="8 12" id="KW-0472">Membrane</keyword>
<sequence>MDLIDFRLVFTQILGFLILLWALNKWAFGPLLGMLEARRAKIASEFAAAERAQALAHEEKRHYEQELRGIDAKARQRLTEAVAEGQKVGAEIRQQAQAEAVRRLERAQDDIARESEKAKERIKQQVIDLALLSAEKILRQKLDDPAQRRLAGEFVDEVEALR</sequence>
<dbReference type="HAMAP" id="MF_01398">
    <property type="entry name" value="ATP_synth_b_bprime"/>
    <property type="match status" value="1"/>
</dbReference>
<evidence type="ECO:0000256" key="7">
    <source>
        <dbReference type="ARBA" id="ARBA00023065"/>
    </source>
</evidence>
<dbReference type="PANTHER" id="PTHR33445">
    <property type="entry name" value="ATP SYNTHASE SUBUNIT B', CHLOROPLASTIC"/>
    <property type="match status" value="1"/>
</dbReference>
<feature type="coiled-coil region" evidence="14">
    <location>
        <begin position="97"/>
        <end position="124"/>
    </location>
</feature>
<organism evidence="15 16">
    <name type="scientific">Eiseniibacteriota bacterium</name>
    <dbReference type="NCBI Taxonomy" id="2212470"/>
    <lineage>
        <taxon>Bacteria</taxon>
        <taxon>Candidatus Eiseniibacteriota</taxon>
    </lineage>
</organism>
<dbReference type="InterPro" id="IPR005864">
    <property type="entry name" value="ATP_synth_F0_bsu_bac"/>
</dbReference>
<dbReference type="CDD" id="cd06503">
    <property type="entry name" value="ATP-synt_Fo_b"/>
    <property type="match status" value="1"/>
</dbReference>
<keyword evidence="12" id="KW-1003">Cell membrane</keyword>
<comment type="subunit">
    <text evidence="12">F-type ATPases have 2 components, F(1) - the catalytic core - and F(0) - the membrane proton channel. F(1) has five subunits: alpha(3), beta(3), gamma(1), delta(1), epsilon(1). F(0) has three main subunits: a(1), b(2) and c(10-14). The alpha and beta chains form an alternating ring which encloses part of the gamma chain. F(1) is attached to F(0) by a central stalk formed by the gamma and epsilon chains, while a peripheral stalk is formed by the delta and b chains.</text>
</comment>
<comment type="caution">
    <text evidence="15">The sequence shown here is derived from an EMBL/GenBank/DDBJ whole genome shotgun (WGS) entry which is preliminary data.</text>
</comment>
<reference evidence="15 16" key="1">
    <citation type="journal article" date="2019" name="Nat. Microbiol.">
        <title>Mediterranean grassland soil C-N compound turnover is dependent on rainfall and depth, and is mediated by genomically divergent microorganisms.</title>
        <authorList>
            <person name="Diamond S."/>
            <person name="Andeer P.F."/>
            <person name="Li Z."/>
            <person name="Crits-Christoph A."/>
            <person name="Burstein D."/>
            <person name="Anantharaman K."/>
            <person name="Lane K.R."/>
            <person name="Thomas B.C."/>
            <person name="Pan C."/>
            <person name="Northen T.R."/>
            <person name="Banfield J.F."/>
        </authorList>
    </citation>
    <scope>NUCLEOTIDE SEQUENCE [LARGE SCALE GENOMIC DNA]</scope>
    <source>
        <strain evidence="15">WS_2</strain>
    </source>
</reference>
<evidence type="ECO:0000256" key="9">
    <source>
        <dbReference type="ARBA" id="ARBA00023310"/>
    </source>
</evidence>
<proteinExistence type="inferred from homology"/>
<keyword evidence="6 12" id="KW-1133">Transmembrane helix</keyword>
<keyword evidence="5 12" id="KW-0375">Hydrogen ion transport</keyword>
<name>A0A538SY04_UNCEI</name>
<keyword evidence="4 12" id="KW-0812">Transmembrane</keyword>